<dbReference type="STRING" id="35128.B8BRG3"/>
<dbReference type="GO" id="GO:0005654">
    <property type="term" value="C:nucleoplasm"/>
    <property type="evidence" value="ECO:0000318"/>
    <property type="project" value="GO_Central"/>
</dbReference>
<dbReference type="eggNOG" id="ENOG502RWHJ">
    <property type="taxonomic scope" value="Eukaryota"/>
</dbReference>
<evidence type="ECO:0000313" key="2">
    <source>
        <dbReference type="EMBL" id="EED96537.1"/>
    </source>
</evidence>
<evidence type="ECO:0000256" key="1">
    <source>
        <dbReference type="SAM" id="MobiDB-lite"/>
    </source>
</evidence>
<feature type="compositionally biased region" description="Polar residues" evidence="1">
    <location>
        <begin position="309"/>
        <end position="325"/>
    </location>
</feature>
<feature type="region of interest" description="Disordered" evidence="1">
    <location>
        <begin position="306"/>
        <end position="333"/>
    </location>
</feature>
<organism evidence="2 3">
    <name type="scientific">Thalassiosira pseudonana</name>
    <name type="common">Marine diatom</name>
    <name type="synonym">Cyclotella nana</name>
    <dbReference type="NCBI Taxonomy" id="35128"/>
    <lineage>
        <taxon>Eukaryota</taxon>
        <taxon>Sar</taxon>
        <taxon>Stramenopiles</taxon>
        <taxon>Ochrophyta</taxon>
        <taxon>Bacillariophyta</taxon>
        <taxon>Coscinodiscophyceae</taxon>
        <taxon>Thalassiosirophycidae</taxon>
        <taxon>Thalassiosirales</taxon>
        <taxon>Thalassiosiraceae</taxon>
        <taxon>Thalassiosira</taxon>
    </lineage>
</organism>
<dbReference type="PANTHER" id="PTHR13383:SF11">
    <property type="entry name" value="RIBONUCLEASE H2 SUBUNIT B"/>
    <property type="match status" value="1"/>
</dbReference>
<keyword evidence="3" id="KW-1185">Reference proteome</keyword>
<reference evidence="2 3" key="2">
    <citation type="journal article" date="2008" name="Nature">
        <title>The Phaeodactylum genome reveals the evolutionary history of diatom genomes.</title>
        <authorList>
            <person name="Bowler C."/>
            <person name="Allen A.E."/>
            <person name="Badger J.H."/>
            <person name="Grimwood J."/>
            <person name="Jabbari K."/>
            <person name="Kuo A."/>
            <person name="Maheswari U."/>
            <person name="Martens C."/>
            <person name="Maumus F."/>
            <person name="Otillar R.P."/>
            <person name="Rayko E."/>
            <person name="Salamov A."/>
            <person name="Vandepoele K."/>
            <person name="Beszteri B."/>
            <person name="Gruber A."/>
            <person name="Heijde M."/>
            <person name="Katinka M."/>
            <person name="Mock T."/>
            <person name="Valentin K."/>
            <person name="Verret F."/>
            <person name="Berges J.A."/>
            <person name="Brownlee C."/>
            <person name="Cadoret J.P."/>
            <person name="Chiovitti A."/>
            <person name="Choi C.J."/>
            <person name="Coesel S."/>
            <person name="De Martino A."/>
            <person name="Detter J.C."/>
            <person name="Durkin C."/>
            <person name="Falciatore A."/>
            <person name="Fournet J."/>
            <person name="Haruta M."/>
            <person name="Huysman M.J."/>
            <person name="Jenkins B.D."/>
            <person name="Jiroutova K."/>
            <person name="Jorgensen R.E."/>
            <person name="Joubert Y."/>
            <person name="Kaplan A."/>
            <person name="Kroger N."/>
            <person name="Kroth P.G."/>
            <person name="La Roche J."/>
            <person name="Lindquist E."/>
            <person name="Lommer M."/>
            <person name="Martin-Jezequel V."/>
            <person name="Lopez P.J."/>
            <person name="Lucas S."/>
            <person name="Mangogna M."/>
            <person name="McGinnis K."/>
            <person name="Medlin L.K."/>
            <person name="Montsant A."/>
            <person name="Oudot-Le Secq M.P."/>
            <person name="Napoli C."/>
            <person name="Obornik M."/>
            <person name="Parker M.S."/>
            <person name="Petit J.L."/>
            <person name="Porcel B.M."/>
            <person name="Poulsen N."/>
            <person name="Robison M."/>
            <person name="Rychlewski L."/>
            <person name="Rynearson T.A."/>
            <person name="Schmutz J."/>
            <person name="Shapiro H."/>
            <person name="Siaut M."/>
            <person name="Stanley M."/>
            <person name="Sussman M.R."/>
            <person name="Taylor A.R."/>
            <person name="Vardi A."/>
            <person name="von Dassow P."/>
            <person name="Vyverman W."/>
            <person name="Willis A."/>
            <person name="Wyrwicz L.S."/>
            <person name="Rokhsar D.S."/>
            <person name="Weissenbach J."/>
            <person name="Armbrust E.V."/>
            <person name="Green B.R."/>
            <person name="Van de Peer Y."/>
            <person name="Grigoriev I.V."/>
        </authorList>
    </citation>
    <scope>NUCLEOTIDE SEQUENCE [LARGE SCALE GENOMIC DNA]</scope>
    <source>
        <strain evidence="2 3">CCMP1335</strain>
    </source>
</reference>
<dbReference type="KEGG" id="tps:THAPSDRAFT_20916"/>
<dbReference type="RefSeq" id="XP_002286896.1">
    <property type="nucleotide sequence ID" value="XM_002286860.1"/>
</dbReference>
<dbReference type="OMA" id="NDICFFR"/>
<dbReference type="GeneID" id="7443159"/>
<dbReference type="InParanoid" id="B8BRG3"/>
<sequence>MTNITLVDNSFRHADNREGEKATSPHRATQFRVISLPQPNDEVHGSTPITKRDYMLVSPNNHSATVDIHELQTISPNTGKYASYFVGSRIISNPDLYVSTRVDPLYFALAHFHRAMALANANGDKEGGQLSKWQPWDQALSDVPSIILRALGMDTKLNLGVVDAVGQLGHLLDVSDMCGDDLILCKFSEEPKFDRSVGAMRVRSLEKKRRMLKRAKDAASGGKGGGSGAFSSAFNVGYDEKKASSESVIKDDGDVGGEECELTKVEEHAARVGGLMLVCEYIPTEWRKKLAKEVGLLEEDLLGKKKTESNSATTSHDNGNDTAGQKRSRSSWEGNIGQEDADALMNYSVGKASGEGSSVITPGEKKEVKNAQSVGLKKLAKVNTKGMKSMTSFFGGGKKKNYFLNMLVNDICFFRLLTALGAAMNLSVGRDDVDEAMTLILSSPPEVLVVAVVDVSEIRIVQPVVFLRRLNFDKLSARANANPTSDLDLRLCHSSSSGNDFCIELPMAWDEVVRVLFLTLPVVTG</sequence>
<evidence type="ECO:0000313" key="3">
    <source>
        <dbReference type="Proteomes" id="UP000001449"/>
    </source>
</evidence>
<dbReference type="Proteomes" id="UP000001449">
    <property type="component" value="Chromosome 1"/>
</dbReference>
<dbReference type="GO" id="GO:0032299">
    <property type="term" value="C:ribonuclease H2 complex"/>
    <property type="evidence" value="ECO:0000318"/>
    <property type="project" value="GO_Central"/>
</dbReference>
<dbReference type="PANTHER" id="PTHR13383">
    <property type="entry name" value="RIBONUCLEASE H2 SUBUNIT B"/>
    <property type="match status" value="1"/>
</dbReference>
<name>B8BRG3_THAPS</name>
<accession>B8BRG3</accession>
<gene>
    <name evidence="2" type="ORF">THAPSDRAFT_20916</name>
</gene>
<reference evidence="2 3" key="1">
    <citation type="journal article" date="2004" name="Science">
        <title>The genome of the diatom Thalassiosira pseudonana: ecology, evolution, and metabolism.</title>
        <authorList>
            <person name="Armbrust E.V."/>
            <person name="Berges J.A."/>
            <person name="Bowler C."/>
            <person name="Green B.R."/>
            <person name="Martinez D."/>
            <person name="Putnam N.H."/>
            <person name="Zhou S."/>
            <person name="Allen A.E."/>
            <person name="Apt K.E."/>
            <person name="Bechner M."/>
            <person name="Brzezinski M.A."/>
            <person name="Chaal B.K."/>
            <person name="Chiovitti A."/>
            <person name="Davis A.K."/>
            <person name="Demarest M.S."/>
            <person name="Detter J.C."/>
            <person name="Glavina T."/>
            <person name="Goodstein D."/>
            <person name="Hadi M.Z."/>
            <person name="Hellsten U."/>
            <person name="Hildebrand M."/>
            <person name="Jenkins B.D."/>
            <person name="Jurka J."/>
            <person name="Kapitonov V.V."/>
            <person name="Kroger N."/>
            <person name="Lau W.W."/>
            <person name="Lane T.W."/>
            <person name="Larimer F.W."/>
            <person name="Lippmeier J.C."/>
            <person name="Lucas S."/>
            <person name="Medina M."/>
            <person name="Montsant A."/>
            <person name="Obornik M."/>
            <person name="Parker M.S."/>
            <person name="Palenik B."/>
            <person name="Pazour G.J."/>
            <person name="Richardson P.M."/>
            <person name="Rynearson T.A."/>
            <person name="Saito M.A."/>
            <person name="Schwartz D.C."/>
            <person name="Thamatrakoln K."/>
            <person name="Valentin K."/>
            <person name="Vardi A."/>
            <person name="Wilkerson F.P."/>
            <person name="Rokhsar D.S."/>
        </authorList>
    </citation>
    <scope>NUCLEOTIDE SEQUENCE [LARGE SCALE GENOMIC DNA]</scope>
    <source>
        <strain evidence="2 3">CCMP1335</strain>
    </source>
</reference>
<dbReference type="PaxDb" id="35128-Thaps20916"/>
<dbReference type="EMBL" id="CM000638">
    <property type="protein sequence ID" value="EED96537.1"/>
    <property type="molecule type" value="Genomic_DNA"/>
</dbReference>
<dbReference type="GO" id="GO:0006401">
    <property type="term" value="P:RNA catabolic process"/>
    <property type="evidence" value="ECO:0000318"/>
    <property type="project" value="GO_Central"/>
</dbReference>
<protein>
    <submittedName>
        <fullName evidence="2">Uncharacterized protein</fullName>
    </submittedName>
</protein>
<dbReference type="InterPro" id="IPR040456">
    <property type="entry name" value="RNase_H2_suB"/>
</dbReference>
<proteinExistence type="predicted"/>
<dbReference type="HOGENOM" id="CLU_519284_0_0_1"/>
<dbReference type="AlphaFoldDB" id="B8BRG3"/>